<dbReference type="Gene3D" id="2.130.10.10">
    <property type="entry name" value="YVTN repeat-like/Quinoprotein amine dehydrogenase"/>
    <property type="match status" value="1"/>
</dbReference>
<keyword evidence="1" id="KW-0853">WD repeat</keyword>
<dbReference type="PROSITE" id="PS50294">
    <property type="entry name" value="WD_REPEATS_REGION"/>
    <property type="match status" value="1"/>
</dbReference>
<evidence type="ECO:0000256" key="1">
    <source>
        <dbReference type="PROSITE-ProRule" id="PRU00221"/>
    </source>
</evidence>
<reference evidence="2 3" key="1">
    <citation type="journal article" date="2018" name="Sci. Rep.">
        <title>Raphidocelis subcapitata (=Pseudokirchneriella subcapitata) provides an insight into genome evolution and environmental adaptations in the Sphaeropleales.</title>
        <authorList>
            <person name="Suzuki S."/>
            <person name="Yamaguchi H."/>
            <person name="Nakajima N."/>
            <person name="Kawachi M."/>
        </authorList>
    </citation>
    <scope>NUCLEOTIDE SEQUENCE [LARGE SCALE GENOMIC DNA]</scope>
    <source>
        <strain evidence="2 3">NIES-35</strain>
    </source>
</reference>
<comment type="caution">
    <text evidence="2">The sequence shown here is derived from an EMBL/GenBank/DDBJ whole genome shotgun (WGS) entry which is preliminary data.</text>
</comment>
<dbReference type="AlphaFoldDB" id="A0A2V0PDG9"/>
<dbReference type="Proteomes" id="UP000247498">
    <property type="component" value="Unassembled WGS sequence"/>
</dbReference>
<dbReference type="InterPro" id="IPR001680">
    <property type="entry name" value="WD40_rpt"/>
</dbReference>
<feature type="repeat" description="WD" evidence="1">
    <location>
        <begin position="15"/>
        <end position="49"/>
    </location>
</feature>
<name>A0A2V0PDG9_9CHLO</name>
<sequence length="155" mass="16204">MDRSAGSLAAAPPAAAAHTNMVSCIDCAAGEPLLVSASLDGTFAVWDLRRIGQQPVVAPVLARTVDQQSILKVALADSPYPRLLAVATALGLYAIDLKSGAADAVEIGAVITAEPFDDLTQRQFNDVRWGSHAGRPALFAACSDRPRVDVFYLAA</sequence>
<dbReference type="InterPro" id="IPR036322">
    <property type="entry name" value="WD40_repeat_dom_sf"/>
</dbReference>
<proteinExistence type="predicted"/>
<keyword evidence="3" id="KW-1185">Reference proteome</keyword>
<evidence type="ECO:0000313" key="2">
    <source>
        <dbReference type="EMBL" id="GBF97894.1"/>
    </source>
</evidence>
<dbReference type="OrthoDB" id="1930760at2759"/>
<evidence type="ECO:0000313" key="3">
    <source>
        <dbReference type="Proteomes" id="UP000247498"/>
    </source>
</evidence>
<dbReference type="PROSITE" id="PS50082">
    <property type="entry name" value="WD_REPEATS_2"/>
    <property type="match status" value="1"/>
</dbReference>
<dbReference type="EMBL" id="BDRX01000110">
    <property type="protein sequence ID" value="GBF97894.1"/>
    <property type="molecule type" value="Genomic_DNA"/>
</dbReference>
<organism evidence="2 3">
    <name type="scientific">Raphidocelis subcapitata</name>
    <dbReference type="NCBI Taxonomy" id="307507"/>
    <lineage>
        <taxon>Eukaryota</taxon>
        <taxon>Viridiplantae</taxon>
        <taxon>Chlorophyta</taxon>
        <taxon>core chlorophytes</taxon>
        <taxon>Chlorophyceae</taxon>
        <taxon>CS clade</taxon>
        <taxon>Sphaeropleales</taxon>
        <taxon>Selenastraceae</taxon>
        <taxon>Raphidocelis</taxon>
    </lineage>
</organism>
<dbReference type="SUPFAM" id="SSF50978">
    <property type="entry name" value="WD40 repeat-like"/>
    <property type="match status" value="1"/>
</dbReference>
<protein>
    <submittedName>
        <fullName evidence="2">Uncharacterized protein</fullName>
    </submittedName>
</protein>
<dbReference type="InParanoid" id="A0A2V0PDG9"/>
<gene>
    <name evidence="2" type="ORF">Rsub_10249</name>
</gene>
<dbReference type="InterPro" id="IPR015943">
    <property type="entry name" value="WD40/YVTN_repeat-like_dom_sf"/>
</dbReference>
<accession>A0A2V0PDG9</accession>